<dbReference type="Proteomes" id="UP000192578">
    <property type="component" value="Unassembled WGS sequence"/>
</dbReference>
<evidence type="ECO:0000313" key="3">
    <source>
        <dbReference type="Proteomes" id="UP000192578"/>
    </source>
</evidence>
<feature type="transmembrane region" description="Helical" evidence="1">
    <location>
        <begin position="159"/>
        <end position="176"/>
    </location>
</feature>
<dbReference type="AlphaFoldDB" id="A0A1W0X9E8"/>
<keyword evidence="1" id="KW-0812">Transmembrane</keyword>
<dbReference type="SUPFAM" id="SSF53850">
    <property type="entry name" value="Periplasmic binding protein-like II"/>
    <property type="match status" value="1"/>
</dbReference>
<accession>A0A1W0X9E8</accession>
<name>A0A1W0X9E8_HYPEX</name>
<reference evidence="3" key="1">
    <citation type="submission" date="2017-01" db="EMBL/GenBank/DDBJ databases">
        <title>Comparative genomics of anhydrobiosis in the tardigrade Hypsibius dujardini.</title>
        <authorList>
            <person name="Yoshida Y."/>
            <person name="Koutsovoulos G."/>
            <person name="Laetsch D."/>
            <person name="Stevens L."/>
            <person name="Kumar S."/>
            <person name="Horikawa D."/>
            <person name="Ishino K."/>
            <person name="Komine S."/>
            <person name="Tomita M."/>
            <person name="Blaxter M."/>
            <person name="Arakawa K."/>
        </authorList>
    </citation>
    <scope>NUCLEOTIDE SEQUENCE [LARGE SCALE GENOMIC DNA]</scope>
    <source>
        <strain evidence="3">Z151</strain>
    </source>
</reference>
<keyword evidence="1" id="KW-1133">Transmembrane helix</keyword>
<gene>
    <name evidence="2" type="ORF">BV898_02106</name>
</gene>
<feature type="transmembrane region" description="Helical" evidence="1">
    <location>
        <begin position="119"/>
        <end position="147"/>
    </location>
</feature>
<evidence type="ECO:0000313" key="2">
    <source>
        <dbReference type="EMBL" id="OQV24156.1"/>
    </source>
</evidence>
<protein>
    <submittedName>
        <fullName evidence="2">Uncharacterized protein</fullName>
    </submittedName>
</protein>
<comment type="caution">
    <text evidence="2">The sequence shown here is derived from an EMBL/GenBank/DDBJ whole genome shotgun (WGS) entry which is preliminary data.</text>
</comment>
<keyword evidence="3" id="KW-1185">Reference proteome</keyword>
<keyword evidence="1" id="KW-0472">Membrane</keyword>
<dbReference type="EMBL" id="MTYJ01000008">
    <property type="protein sequence ID" value="OQV24156.1"/>
    <property type="molecule type" value="Genomic_DNA"/>
</dbReference>
<organism evidence="2 3">
    <name type="scientific">Hypsibius exemplaris</name>
    <name type="common">Freshwater tardigrade</name>
    <dbReference type="NCBI Taxonomy" id="2072580"/>
    <lineage>
        <taxon>Eukaryota</taxon>
        <taxon>Metazoa</taxon>
        <taxon>Ecdysozoa</taxon>
        <taxon>Tardigrada</taxon>
        <taxon>Eutardigrada</taxon>
        <taxon>Parachela</taxon>
        <taxon>Hypsibioidea</taxon>
        <taxon>Hypsibiidae</taxon>
        <taxon>Hypsibius</taxon>
    </lineage>
</organism>
<sequence length="191" mass="21320">MSLKTLQFAIDEDIANKTYYETVVQMVCRRLHFHCNVTVVHVAESPNIFHDFTHMIFHGNRTYDFGIAGFGITVDRIESVKFIFPSSGSKYVLAVYAEDLAPPREDEIALRRTAPTSLYALNAIWFIMATIFGAVFCAIIPSLLTVATNQLPFTDAHSFQHSGFALVGGGLAFKLLNVSEIKTMSDTQNFD</sequence>
<evidence type="ECO:0000256" key="1">
    <source>
        <dbReference type="SAM" id="Phobius"/>
    </source>
</evidence>
<proteinExistence type="predicted"/>